<accession>A0A6J6PCL6</accession>
<evidence type="ECO:0000313" key="2">
    <source>
        <dbReference type="EMBL" id="CAB4696356.1"/>
    </source>
</evidence>
<protein>
    <submittedName>
        <fullName evidence="2">Unannotated protein</fullName>
    </submittedName>
</protein>
<dbReference type="AlphaFoldDB" id="A0A6J6PCL6"/>
<feature type="compositionally biased region" description="Polar residues" evidence="1">
    <location>
        <begin position="10"/>
        <end position="20"/>
    </location>
</feature>
<proteinExistence type="predicted"/>
<sequence length="89" mass="8914">MAKLARFSDTDVSSIPSTGDSVAATAMQPARSGAVPQQNATLVPAKRAFTVPCRVAAVSPMPVAASVVTVGTSITWTVTVVDTLVAGVG</sequence>
<evidence type="ECO:0000256" key="1">
    <source>
        <dbReference type="SAM" id="MobiDB-lite"/>
    </source>
</evidence>
<feature type="region of interest" description="Disordered" evidence="1">
    <location>
        <begin position="1"/>
        <end position="30"/>
    </location>
</feature>
<reference evidence="2" key="1">
    <citation type="submission" date="2020-05" db="EMBL/GenBank/DDBJ databases">
        <authorList>
            <person name="Chiriac C."/>
            <person name="Salcher M."/>
            <person name="Ghai R."/>
            <person name="Kavagutti S V."/>
        </authorList>
    </citation>
    <scope>NUCLEOTIDE SEQUENCE</scope>
</reference>
<gene>
    <name evidence="2" type="ORF">UFOPK2366_01024</name>
</gene>
<dbReference type="EMBL" id="CAEZXM010000178">
    <property type="protein sequence ID" value="CAB4696356.1"/>
    <property type="molecule type" value="Genomic_DNA"/>
</dbReference>
<organism evidence="2">
    <name type="scientific">freshwater metagenome</name>
    <dbReference type="NCBI Taxonomy" id="449393"/>
    <lineage>
        <taxon>unclassified sequences</taxon>
        <taxon>metagenomes</taxon>
        <taxon>ecological metagenomes</taxon>
    </lineage>
</organism>
<name>A0A6J6PCL6_9ZZZZ</name>